<gene>
    <name evidence="3" type="ORF">LMG18091_03867</name>
</gene>
<dbReference type="EMBL" id="CATWAF010000005">
    <property type="protein sequence ID" value="CAJ0703184.1"/>
    <property type="molecule type" value="Genomic_DNA"/>
</dbReference>
<accession>A0AAD2B7N6</accession>
<keyword evidence="2" id="KW-1133">Transmembrane helix</keyword>
<name>A0AAD2B7N6_9RALS</name>
<evidence type="ECO:0008006" key="5">
    <source>
        <dbReference type="Google" id="ProtNLM"/>
    </source>
</evidence>
<reference evidence="3 4" key="1">
    <citation type="submission" date="2023-07" db="EMBL/GenBank/DDBJ databases">
        <authorList>
            <person name="Peeters C."/>
        </authorList>
    </citation>
    <scope>NUCLEOTIDE SEQUENCE [LARGE SCALE GENOMIC DNA]</scope>
    <source>
        <strain evidence="3 4">LMG 18091</strain>
    </source>
</reference>
<evidence type="ECO:0000256" key="1">
    <source>
        <dbReference type="SAM" id="MobiDB-lite"/>
    </source>
</evidence>
<dbReference type="AlphaFoldDB" id="A0AAD2B7N6"/>
<evidence type="ECO:0000313" key="4">
    <source>
        <dbReference type="Proteomes" id="UP001189915"/>
    </source>
</evidence>
<evidence type="ECO:0000256" key="2">
    <source>
        <dbReference type="SAM" id="Phobius"/>
    </source>
</evidence>
<proteinExistence type="predicted"/>
<comment type="caution">
    <text evidence="3">The sequence shown here is derived from an EMBL/GenBank/DDBJ whole genome shotgun (WGS) entry which is preliminary data.</text>
</comment>
<keyword evidence="2" id="KW-0472">Membrane</keyword>
<feature type="transmembrane region" description="Helical" evidence="2">
    <location>
        <begin position="36"/>
        <end position="59"/>
    </location>
</feature>
<keyword evidence="2" id="KW-0812">Transmembrane</keyword>
<feature type="transmembrane region" description="Helical" evidence="2">
    <location>
        <begin position="104"/>
        <end position="125"/>
    </location>
</feature>
<organism evidence="3 4">
    <name type="scientific">Ralstonia wenshanensis</name>
    <dbReference type="NCBI Taxonomy" id="2842456"/>
    <lineage>
        <taxon>Bacteria</taxon>
        <taxon>Pseudomonadati</taxon>
        <taxon>Pseudomonadota</taxon>
        <taxon>Betaproteobacteria</taxon>
        <taxon>Burkholderiales</taxon>
        <taxon>Burkholderiaceae</taxon>
        <taxon>Ralstonia</taxon>
    </lineage>
</organism>
<keyword evidence="4" id="KW-1185">Reference proteome</keyword>
<evidence type="ECO:0000313" key="3">
    <source>
        <dbReference type="EMBL" id="CAJ0703184.1"/>
    </source>
</evidence>
<feature type="region of interest" description="Disordered" evidence="1">
    <location>
        <begin position="1"/>
        <end position="27"/>
    </location>
</feature>
<protein>
    <recommendedName>
        <fullName evidence="5">Transmembrane protein</fullName>
    </recommendedName>
</protein>
<dbReference type="Proteomes" id="UP001189915">
    <property type="component" value="Unassembled WGS sequence"/>
</dbReference>
<feature type="transmembrane region" description="Helical" evidence="2">
    <location>
        <begin position="65"/>
        <end position="92"/>
    </location>
</feature>
<sequence length="433" mass="47636">MLHTTSSNLTHEHHAPAQETAKPSTDGKPRSILKRYWLGITLSTALAILLITLSLIALLTPNLEYGVVLLILLALVIGLPLCLALLLTWLAYRRSASTPLPAKLHAAMFLPTLAALSVLPIGAGMQDTARRWFSEAHPDIRELHVNFSGRPLWLAVGSAQTGAGSWPRMPLLSGPEARFAGFIRHPQEDDVKQGRFPYTGSRLRESEHSYAYADTDEAGQPVAVRPRPLLLRPYPDLGRLPSDLRASDLLVYQYFHYYDHVDVAPALGRLDASKLDELQGRLGNVVSFYLSDQYPRGLARLEIYGQTLVIGTDNEPVFEAPCDRRSSFVGSALLDIQAPLTVRWQTLDDPARWHEASVSVPTFQGATSRAMQASVRNVRLYFLDGGVVAAEQFLTQNLLGGDQRTVTTGVPVGVRADRICDNTNQKNIDAFSG</sequence>
<dbReference type="RefSeq" id="WP_316871059.1">
    <property type="nucleotide sequence ID" value="NZ_CATWAF010000005.1"/>
</dbReference>